<name>A0ABY8KZQ5_9FLAO</name>
<sequence length="108" mass="12075">MVYKPHETIDEVTSAYVGSAPDFLITLKNDGTTLWLNKTVTLKGKVTSKDDFGIVLNNAIYCQLKKQSDNQTINIEEAVSLKGQIIGYDDLLEELKLTNCIIKNTHND</sequence>
<reference evidence="1 2" key="1">
    <citation type="submission" date="2023-04" db="EMBL/GenBank/DDBJ databases">
        <title>Tenacibaculum tangerinum sp. nov., isolated from sea tidal flat of South Korea.</title>
        <authorList>
            <person name="Lee S.H."/>
            <person name="Kim J.-J."/>
        </authorList>
    </citation>
    <scope>NUCLEOTIDE SEQUENCE [LARGE SCALE GENOMIC DNA]</scope>
    <source>
        <strain evidence="1 2">GRR-S3-23</strain>
    </source>
</reference>
<evidence type="ECO:0000313" key="1">
    <source>
        <dbReference type="EMBL" id="WGH74326.1"/>
    </source>
</evidence>
<evidence type="ECO:0000313" key="2">
    <source>
        <dbReference type="Proteomes" id="UP001232001"/>
    </source>
</evidence>
<protein>
    <submittedName>
        <fullName evidence="1">Uncharacterized protein</fullName>
    </submittedName>
</protein>
<accession>A0ABY8KZQ5</accession>
<organism evidence="1 2">
    <name type="scientific">Tenacibaculum tangerinum</name>
    <dbReference type="NCBI Taxonomy" id="3038772"/>
    <lineage>
        <taxon>Bacteria</taxon>
        <taxon>Pseudomonadati</taxon>
        <taxon>Bacteroidota</taxon>
        <taxon>Flavobacteriia</taxon>
        <taxon>Flavobacteriales</taxon>
        <taxon>Flavobacteriaceae</taxon>
        <taxon>Tenacibaculum</taxon>
    </lineage>
</organism>
<dbReference type="RefSeq" id="WP_279650208.1">
    <property type="nucleotide sequence ID" value="NZ_CP122539.1"/>
</dbReference>
<dbReference type="Proteomes" id="UP001232001">
    <property type="component" value="Chromosome"/>
</dbReference>
<dbReference type="EMBL" id="CP122539">
    <property type="protein sequence ID" value="WGH74326.1"/>
    <property type="molecule type" value="Genomic_DNA"/>
</dbReference>
<keyword evidence="2" id="KW-1185">Reference proteome</keyword>
<proteinExistence type="predicted"/>
<gene>
    <name evidence="1" type="ORF">P8625_09375</name>
</gene>